<dbReference type="RefSeq" id="WP_272999773.1">
    <property type="nucleotide sequence ID" value="NZ_PEBV01000006.1"/>
</dbReference>
<protein>
    <recommendedName>
        <fullName evidence="3">phosphoenolpyruvate--glycerone phosphotransferase</fullName>
        <ecNumber evidence="3">2.7.1.121</ecNumber>
    </recommendedName>
</protein>
<dbReference type="InterPro" id="IPR036117">
    <property type="entry name" value="DhaL_dom_sf"/>
</dbReference>
<reference evidence="11 12" key="1">
    <citation type="submission" date="2017-08" db="EMBL/GenBank/DDBJ databases">
        <title>Burning lignite coal seam in the remote Altai Mountains harbors a hydrogen-driven thermophilic microbial community.</title>
        <authorList>
            <person name="Kadnikov V.V."/>
            <person name="Mardanov A.V."/>
            <person name="Ivasenko D."/>
            <person name="Beletsky A.V."/>
            <person name="Karnachuk O.V."/>
            <person name="Ravin N.V."/>
        </authorList>
    </citation>
    <scope>NUCLEOTIDE SEQUENCE [LARGE SCALE GENOMIC DNA]</scope>
    <source>
        <strain evidence="11">AL33</strain>
    </source>
</reference>
<dbReference type="FunFam" id="1.25.40.340:FF:000002">
    <property type="entry name" value="Dihydroxyacetone kinase, L subunit"/>
    <property type="match status" value="1"/>
</dbReference>
<sequence length="234" mass="24064">MGGWTVTGGRDAIDAAAVRAFIQRYAALIEARREELTALDAAIGDADHGTNMDRGLKKALERLPEGEALPANVLKSTAMALLSHVGGAAGPLYGTAFLRAARAVEGLPALSPEDVLRAFQAALAGIEERGKAAPGDKTMVDAFRPAVEALETALRSDRSLEEALQAAHRAALAGSEATIPLVAKKGRASYLGERARGHRDPGSLSAALLFQAAAGEVPKKPGEDGGQIGGAAGR</sequence>
<evidence type="ECO:0000256" key="5">
    <source>
        <dbReference type="ARBA" id="ARBA00022777"/>
    </source>
</evidence>
<evidence type="ECO:0000313" key="11">
    <source>
        <dbReference type="EMBL" id="PTQ54103.1"/>
    </source>
</evidence>
<dbReference type="SUPFAM" id="SSF101473">
    <property type="entry name" value="DhaL-like"/>
    <property type="match status" value="1"/>
</dbReference>
<comment type="function">
    <text evidence="8">ADP-binding subunit of the dihydroxyacetone kinase, which is responsible for the phosphoenolpyruvate (PEP)-dependent phosphorylation of dihydroxyacetone. DhaL-ADP is converted to DhaL-ATP via a phosphoryl group transfer from DhaM and transmits it to dihydroxyacetone binds to DhaK.</text>
</comment>
<gene>
    <name evidence="11" type="ORF">HSCHL_0747</name>
</gene>
<dbReference type="AlphaFoldDB" id="A0A2T5GD39"/>
<evidence type="ECO:0000256" key="8">
    <source>
        <dbReference type="ARBA" id="ARBA00055771"/>
    </source>
</evidence>
<dbReference type="Pfam" id="PF02734">
    <property type="entry name" value="Dak2"/>
    <property type="match status" value="1"/>
</dbReference>
<dbReference type="EC" id="2.7.1.121" evidence="3"/>
<proteinExistence type="predicted"/>
<name>A0A2T5GD39_HYDSH</name>
<evidence type="ECO:0000256" key="1">
    <source>
        <dbReference type="ARBA" id="ARBA00001113"/>
    </source>
</evidence>
<dbReference type="EMBL" id="PEBV01000006">
    <property type="protein sequence ID" value="PTQ54103.1"/>
    <property type="molecule type" value="Genomic_DNA"/>
</dbReference>
<evidence type="ECO:0000256" key="7">
    <source>
        <dbReference type="ARBA" id="ARBA00046577"/>
    </source>
</evidence>
<evidence type="ECO:0000256" key="3">
    <source>
        <dbReference type="ARBA" id="ARBA00012095"/>
    </source>
</evidence>
<dbReference type="GO" id="GO:0047324">
    <property type="term" value="F:phosphoenolpyruvate-glycerone phosphotransferase activity"/>
    <property type="evidence" value="ECO:0007669"/>
    <property type="project" value="UniProtKB-EC"/>
</dbReference>
<dbReference type="InterPro" id="IPR012737">
    <property type="entry name" value="DhaK_L_YcgS"/>
</dbReference>
<dbReference type="InterPro" id="IPR050861">
    <property type="entry name" value="Dihydroxyacetone_Kinase"/>
</dbReference>
<keyword evidence="11" id="KW-0670">Pyruvate</keyword>
<evidence type="ECO:0000256" key="6">
    <source>
        <dbReference type="ARBA" id="ARBA00022798"/>
    </source>
</evidence>
<dbReference type="PROSITE" id="PS51480">
    <property type="entry name" value="DHAL"/>
    <property type="match status" value="1"/>
</dbReference>
<dbReference type="PANTHER" id="PTHR28629:SF4">
    <property type="entry name" value="TRIOKINASE_FMN CYCLASE"/>
    <property type="match status" value="1"/>
</dbReference>
<evidence type="ECO:0000256" key="4">
    <source>
        <dbReference type="ARBA" id="ARBA00022679"/>
    </source>
</evidence>
<evidence type="ECO:0000256" key="9">
    <source>
        <dbReference type="SAM" id="MobiDB-lite"/>
    </source>
</evidence>
<evidence type="ECO:0000259" key="10">
    <source>
        <dbReference type="PROSITE" id="PS51480"/>
    </source>
</evidence>
<feature type="region of interest" description="Disordered" evidence="9">
    <location>
        <begin position="215"/>
        <end position="234"/>
    </location>
</feature>
<dbReference type="GO" id="GO:0005829">
    <property type="term" value="C:cytosol"/>
    <property type="evidence" value="ECO:0007669"/>
    <property type="project" value="TreeGrafter"/>
</dbReference>
<feature type="compositionally biased region" description="Gly residues" evidence="9">
    <location>
        <begin position="224"/>
        <end position="234"/>
    </location>
</feature>
<keyword evidence="6" id="KW-0319">Glycerol metabolism</keyword>
<keyword evidence="4 11" id="KW-0808">Transferase</keyword>
<keyword evidence="5" id="KW-0418">Kinase</keyword>
<evidence type="ECO:0000313" key="12">
    <source>
        <dbReference type="Proteomes" id="UP000244180"/>
    </source>
</evidence>
<dbReference type="InterPro" id="IPR004007">
    <property type="entry name" value="DhaL_dom"/>
</dbReference>
<comment type="pathway">
    <text evidence="2">Polyol metabolism; glycerol degradation.</text>
</comment>
<dbReference type="NCBIfam" id="TIGR02365">
    <property type="entry name" value="dha_L_ycgS"/>
    <property type="match status" value="1"/>
</dbReference>
<dbReference type="PANTHER" id="PTHR28629">
    <property type="entry name" value="TRIOKINASE/FMN CYCLASE"/>
    <property type="match status" value="1"/>
</dbReference>
<dbReference type="GO" id="GO:0019563">
    <property type="term" value="P:glycerol catabolic process"/>
    <property type="evidence" value="ECO:0007669"/>
    <property type="project" value="TreeGrafter"/>
</dbReference>
<evidence type="ECO:0000256" key="2">
    <source>
        <dbReference type="ARBA" id="ARBA00004745"/>
    </source>
</evidence>
<comment type="catalytic activity">
    <reaction evidence="1">
        <text>dihydroxyacetone + phosphoenolpyruvate = dihydroxyacetone phosphate + pyruvate</text>
        <dbReference type="Rhea" id="RHEA:18381"/>
        <dbReference type="ChEBI" id="CHEBI:15361"/>
        <dbReference type="ChEBI" id="CHEBI:16016"/>
        <dbReference type="ChEBI" id="CHEBI:57642"/>
        <dbReference type="ChEBI" id="CHEBI:58702"/>
        <dbReference type="EC" id="2.7.1.121"/>
    </reaction>
</comment>
<organism evidence="11 12">
    <name type="scientific">Hydrogenibacillus schlegelii</name>
    <name type="common">Bacillus schlegelii</name>
    <dbReference type="NCBI Taxonomy" id="1484"/>
    <lineage>
        <taxon>Bacteria</taxon>
        <taxon>Bacillati</taxon>
        <taxon>Bacillota</taxon>
        <taxon>Bacilli</taxon>
        <taxon>Bacillales</taxon>
        <taxon>Bacillales Family X. Incertae Sedis</taxon>
        <taxon>Hydrogenibacillus</taxon>
    </lineage>
</organism>
<dbReference type="Gene3D" id="1.25.40.340">
    <property type="match status" value="1"/>
</dbReference>
<feature type="domain" description="DhaL" evidence="10">
    <location>
        <begin position="16"/>
        <end position="215"/>
    </location>
</feature>
<dbReference type="GO" id="GO:0004371">
    <property type="term" value="F:glycerone kinase activity"/>
    <property type="evidence" value="ECO:0007669"/>
    <property type="project" value="InterPro"/>
</dbReference>
<dbReference type="SMART" id="SM01120">
    <property type="entry name" value="Dak2"/>
    <property type="match status" value="1"/>
</dbReference>
<dbReference type="Proteomes" id="UP000244180">
    <property type="component" value="Unassembled WGS sequence"/>
</dbReference>
<comment type="subunit">
    <text evidence="7">Homodimer. The dihydroxyacetone kinase complex is composed of a homodimer of DhaM, a homodimer of DhaK and the subunit DhaL.</text>
</comment>
<accession>A0A2T5GD39</accession>
<comment type="caution">
    <text evidence="11">The sequence shown here is derived from an EMBL/GenBank/DDBJ whole genome shotgun (WGS) entry which is preliminary data.</text>
</comment>